<gene>
    <name evidence="3" type="ORF">METZ01_LOCUS240775</name>
</gene>
<evidence type="ECO:0000256" key="1">
    <source>
        <dbReference type="ARBA" id="ARBA00022801"/>
    </source>
</evidence>
<dbReference type="EMBL" id="UINC01061881">
    <property type="protein sequence ID" value="SVB87921.1"/>
    <property type="molecule type" value="Genomic_DNA"/>
</dbReference>
<dbReference type="PANTHER" id="PTHR22946:SF9">
    <property type="entry name" value="POLYKETIDE TRANSFERASE AF380"/>
    <property type="match status" value="1"/>
</dbReference>
<organism evidence="3">
    <name type="scientific">marine metagenome</name>
    <dbReference type="NCBI Taxonomy" id="408172"/>
    <lineage>
        <taxon>unclassified sequences</taxon>
        <taxon>metagenomes</taxon>
        <taxon>ecological metagenomes</taxon>
    </lineage>
</organism>
<proteinExistence type="predicted"/>
<dbReference type="SUPFAM" id="SSF53474">
    <property type="entry name" value="alpha/beta-Hydrolases"/>
    <property type="match status" value="1"/>
</dbReference>
<evidence type="ECO:0000313" key="3">
    <source>
        <dbReference type="EMBL" id="SVB87921.1"/>
    </source>
</evidence>
<dbReference type="PANTHER" id="PTHR22946">
    <property type="entry name" value="DIENELACTONE HYDROLASE DOMAIN-CONTAINING PROTEIN-RELATED"/>
    <property type="match status" value="1"/>
</dbReference>
<feature type="non-terminal residue" evidence="3">
    <location>
        <position position="159"/>
    </location>
</feature>
<feature type="domain" description="Serine aminopeptidase S33" evidence="2">
    <location>
        <begin position="57"/>
        <end position="152"/>
    </location>
</feature>
<dbReference type="InterPro" id="IPR022742">
    <property type="entry name" value="Hydrolase_4"/>
</dbReference>
<name>A0A382HN49_9ZZZZ</name>
<keyword evidence="1" id="KW-0378">Hydrolase</keyword>
<dbReference type="GO" id="GO:0016788">
    <property type="term" value="F:hydrolase activity, acting on ester bonds"/>
    <property type="evidence" value="ECO:0007669"/>
    <property type="project" value="UniProtKB-ARBA"/>
</dbReference>
<dbReference type="AlphaFoldDB" id="A0A382HN49"/>
<dbReference type="Pfam" id="PF12146">
    <property type="entry name" value="Hydrolase_4"/>
    <property type="match status" value="1"/>
</dbReference>
<accession>A0A382HN49</accession>
<evidence type="ECO:0000259" key="2">
    <source>
        <dbReference type="Pfam" id="PF12146"/>
    </source>
</evidence>
<reference evidence="3" key="1">
    <citation type="submission" date="2018-05" db="EMBL/GenBank/DDBJ databases">
        <authorList>
            <person name="Lanie J.A."/>
            <person name="Ng W.-L."/>
            <person name="Kazmierczak K.M."/>
            <person name="Andrzejewski T.M."/>
            <person name="Davidsen T.M."/>
            <person name="Wayne K.J."/>
            <person name="Tettelin H."/>
            <person name="Glass J.I."/>
            <person name="Rusch D."/>
            <person name="Podicherti R."/>
            <person name="Tsui H.-C.T."/>
            <person name="Winkler M.E."/>
        </authorList>
    </citation>
    <scope>NUCLEOTIDE SEQUENCE</scope>
</reference>
<protein>
    <recommendedName>
        <fullName evidence="2">Serine aminopeptidase S33 domain-containing protein</fullName>
    </recommendedName>
</protein>
<sequence length="159" mass="17078">MLACWLVLISAPLSWAGQLAGKHFESTDTWIESRAVKIPVTLVVPSDIKASPFPLVILLLGHGGTRHEAGGYTRVAQGIAKHGIASIRMDFPGRGESLEGFENNNLANMIADIQSSKAHALRALNIDQSRLGLLGFSMGGRLALTLATTETDYRAIGLW</sequence>
<dbReference type="InterPro" id="IPR029058">
    <property type="entry name" value="AB_hydrolase_fold"/>
</dbReference>
<dbReference type="InterPro" id="IPR050261">
    <property type="entry name" value="FrsA_esterase"/>
</dbReference>
<dbReference type="Gene3D" id="3.40.50.1820">
    <property type="entry name" value="alpha/beta hydrolase"/>
    <property type="match status" value="1"/>
</dbReference>